<dbReference type="AlphaFoldDB" id="A0A7S3V7U7"/>
<protein>
    <submittedName>
        <fullName evidence="2">Uncharacterized protein</fullName>
    </submittedName>
</protein>
<proteinExistence type="predicted"/>
<sequence>MPSIFVGNDGAASAPAPAPSPSPAPAKQAPQKKKQITKRRPGRPSSTISTNFVPSYSDMAARQEAQQQVNEYWNGMQEIMLRAGYFNNSEGGIGASAYSTQLGQNNGTSTASNNMPMVSLARNQLEASQALPTPSNFQAVRNMAAANYTIGTATNSQFVDIRHNEPGALRYAATSHSSTAGSNNANINSSALMRKKVAGISSTTKSKTEMSQKSTLRPICLTLTSYPSHSSPRSVAFLELLHNIPRITNSWCRKNGVNLDNSSEVPLIDQFKYTSESTIVFSFKSFDENGNELGSGSKKNQTSAPLTPVLMVLGASMYRRNKSKPDQPMEDICQAVMHFQKGRMTHRWTNWIPSSSYPPASTMKKHQEQFTVDQIRPCIFIWIMKQFLMDKKVEKARICVLDDVDALHAKDQQCGLDWRHDCTHYIFAENVCHFAADSGW</sequence>
<organism evidence="2">
    <name type="scientific">Chaetoceros debilis</name>
    <dbReference type="NCBI Taxonomy" id="122233"/>
    <lineage>
        <taxon>Eukaryota</taxon>
        <taxon>Sar</taxon>
        <taxon>Stramenopiles</taxon>
        <taxon>Ochrophyta</taxon>
        <taxon>Bacillariophyta</taxon>
        <taxon>Coscinodiscophyceae</taxon>
        <taxon>Chaetocerotophycidae</taxon>
        <taxon>Chaetocerotales</taxon>
        <taxon>Chaetocerotaceae</taxon>
        <taxon>Chaetoceros</taxon>
    </lineage>
</organism>
<feature type="compositionally biased region" description="Basic residues" evidence="1">
    <location>
        <begin position="30"/>
        <end position="42"/>
    </location>
</feature>
<evidence type="ECO:0000313" key="2">
    <source>
        <dbReference type="EMBL" id="CAE0462179.1"/>
    </source>
</evidence>
<feature type="region of interest" description="Disordered" evidence="1">
    <location>
        <begin position="1"/>
        <end position="52"/>
    </location>
</feature>
<evidence type="ECO:0000256" key="1">
    <source>
        <dbReference type="SAM" id="MobiDB-lite"/>
    </source>
</evidence>
<reference evidence="2" key="1">
    <citation type="submission" date="2021-01" db="EMBL/GenBank/DDBJ databases">
        <authorList>
            <person name="Corre E."/>
            <person name="Pelletier E."/>
            <person name="Niang G."/>
            <person name="Scheremetjew M."/>
            <person name="Finn R."/>
            <person name="Kale V."/>
            <person name="Holt S."/>
            <person name="Cochrane G."/>
            <person name="Meng A."/>
            <person name="Brown T."/>
            <person name="Cohen L."/>
        </authorList>
    </citation>
    <scope>NUCLEOTIDE SEQUENCE</scope>
    <source>
        <strain evidence="2">MM31A-1</strain>
    </source>
</reference>
<gene>
    <name evidence="2" type="ORF">CDEB00056_LOCUS7020</name>
</gene>
<name>A0A7S3V7U7_9STRA</name>
<accession>A0A7S3V7U7</accession>
<dbReference type="EMBL" id="HBIO01009149">
    <property type="protein sequence ID" value="CAE0462179.1"/>
    <property type="molecule type" value="Transcribed_RNA"/>
</dbReference>